<evidence type="ECO:0000313" key="1">
    <source>
        <dbReference type="EMBL" id="KAI4326501.1"/>
    </source>
</evidence>
<accession>A0ACB9MRZ6</accession>
<dbReference type="Proteomes" id="UP001057402">
    <property type="component" value="Chromosome 9"/>
</dbReference>
<evidence type="ECO:0000313" key="2">
    <source>
        <dbReference type="Proteomes" id="UP001057402"/>
    </source>
</evidence>
<protein>
    <submittedName>
        <fullName evidence="1">Uncharacterized protein</fullName>
    </submittedName>
</protein>
<dbReference type="EMBL" id="CM042888">
    <property type="protein sequence ID" value="KAI4326501.1"/>
    <property type="molecule type" value="Genomic_DNA"/>
</dbReference>
<name>A0ACB9MRZ6_9MYRT</name>
<keyword evidence="2" id="KW-1185">Reference proteome</keyword>
<comment type="caution">
    <text evidence="1">The sequence shown here is derived from an EMBL/GenBank/DDBJ whole genome shotgun (WGS) entry which is preliminary data.</text>
</comment>
<reference evidence="2" key="1">
    <citation type="journal article" date="2023" name="Front. Plant Sci.">
        <title>Chromosomal-level genome assembly of Melastoma candidum provides insights into trichome evolution.</title>
        <authorList>
            <person name="Zhong Y."/>
            <person name="Wu W."/>
            <person name="Sun C."/>
            <person name="Zou P."/>
            <person name="Liu Y."/>
            <person name="Dai S."/>
            <person name="Zhou R."/>
        </authorList>
    </citation>
    <scope>NUCLEOTIDE SEQUENCE [LARGE SCALE GENOMIC DNA]</scope>
</reference>
<sequence>MPSVICLSMQTCFEPLLMQPRAHGLAPSPHVRPSPPAPTPAPIGLPLLSSDHILPSAPSYWDDVAIDHVACQDKGSYVHPLMRRSPSVLSEKSLEMCTESLGSETGSVDFLGDEDEAEIYPFFLSDQCHDFPVLKSRKGDRERPGDYPPPLKSMTGSAIVRMRPCRGEGRLVLQAVIVSSYHNSFLVERGEGRLRVSLLLEAEATEQDGYMERAGEGHEYRAKEEQEGEEEGNEMGKEEERFAGGGPGGQPPCRCKEGEGLLNWKPCWVATQ</sequence>
<gene>
    <name evidence="1" type="ORF">MLD38_031809</name>
</gene>
<organism evidence="1 2">
    <name type="scientific">Melastoma candidum</name>
    <dbReference type="NCBI Taxonomy" id="119954"/>
    <lineage>
        <taxon>Eukaryota</taxon>
        <taxon>Viridiplantae</taxon>
        <taxon>Streptophyta</taxon>
        <taxon>Embryophyta</taxon>
        <taxon>Tracheophyta</taxon>
        <taxon>Spermatophyta</taxon>
        <taxon>Magnoliopsida</taxon>
        <taxon>eudicotyledons</taxon>
        <taxon>Gunneridae</taxon>
        <taxon>Pentapetalae</taxon>
        <taxon>rosids</taxon>
        <taxon>malvids</taxon>
        <taxon>Myrtales</taxon>
        <taxon>Melastomataceae</taxon>
        <taxon>Melastomatoideae</taxon>
        <taxon>Melastomateae</taxon>
        <taxon>Melastoma</taxon>
    </lineage>
</organism>
<proteinExistence type="predicted"/>